<evidence type="ECO:0000256" key="2">
    <source>
        <dbReference type="ARBA" id="ARBA00012150"/>
    </source>
</evidence>
<evidence type="ECO:0000313" key="10">
    <source>
        <dbReference type="Proteomes" id="UP001225378"/>
    </source>
</evidence>
<dbReference type="GO" id="GO:0003998">
    <property type="term" value="F:acylphosphatase activity"/>
    <property type="evidence" value="ECO:0007669"/>
    <property type="project" value="UniProtKB-EC"/>
</dbReference>
<dbReference type="Pfam" id="PF00708">
    <property type="entry name" value="Acylphosphatase"/>
    <property type="match status" value="1"/>
</dbReference>
<dbReference type="PANTHER" id="PTHR47268:SF4">
    <property type="entry name" value="ACYLPHOSPHATASE"/>
    <property type="match status" value="1"/>
</dbReference>
<comment type="catalytic activity">
    <reaction evidence="4 5 6">
        <text>an acyl phosphate + H2O = a carboxylate + phosphate + H(+)</text>
        <dbReference type="Rhea" id="RHEA:14965"/>
        <dbReference type="ChEBI" id="CHEBI:15377"/>
        <dbReference type="ChEBI" id="CHEBI:15378"/>
        <dbReference type="ChEBI" id="CHEBI:29067"/>
        <dbReference type="ChEBI" id="CHEBI:43474"/>
        <dbReference type="ChEBI" id="CHEBI:59918"/>
        <dbReference type="EC" id="3.6.1.7"/>
    </reaction>
</comment>
<dbReference type="NCBIfam" id="NF011022">
    <property type="entry name" value="PRK14451.1"/>
    <property type="match status" value="1"/>
</dbReference>
<dbReference type="SUPFAM" id="SSF54975">
    <property type="entry name" value="Acylphosphatase/BLUF domain-like"/>
    <property type="match status" value="1"/>
</dbReference>
<organism evidence="9 10">
    <name type="scientific">Methylomarinum roseum</name>
    <dbReference type="NCBI Taxonomy" id="3067653"/>
    <lineage>
        <taxon>Bacteria</taxon>
        <taxon>Pseudomonadati</taxon>
        <taxon>Pseudomonadota</taxon>
        <taxon>Gammaproteobacteria</taxon>
        <taxon>Methylococcales</taxon>
        <taxon>Methylococcaceae</taxon>
        <taxon>Methylomarinum</taxon>
    </lineage>
</organism>
<evidence type="ECO:0000256" key="6">
    <source>
        <dbReference type="RuleBase" id="RU000553"/>
    </source>
</evidence>
<accession>A0AAU7NY12</accession>
<dbReference type="AlphaFoldDB" id="A0AAU7NY12"/>
<sequence length="90" mass="10047">MTESVQIVISGRVQGVYFRAFTQKQAKKLNLTGYAKNLSNGDVEIIACGEKSQLEKLVQWCHKGPIMAKVNSVQTRPLTDARSYQGFDIL</sequence>
<dbReference type="InterPro" id="IPR001792">
    <property type="entry name" value="Acylphosphatase-like_dom"/>
</dbReference>
<dbReference type="Gene3D" id="3.30.70.100">
    <property type="match status" value="1"/>
</dbReference>
<dbReference type="EMBL" id="CP157743">
    <property type="protein sequence ID" value="XBS21855.1"/>
    <property type="molecule type" value="Genomic_DNA"/>
</dbReference>
<evidence type="ECO:0000256" key="1">
    <source>
        <dbReference type="ARBA" id="ARBA00005614"/>
    </source>
</evidence>
<evidence type="ECO:0000256" key="4">
    <source>
        <dbReference type="ARBA" id="ARBA00047645"/>
    </source>
</evidence>
<evidence type="ECO:0000256" key="7">
    <source>
        <dbReference type="RuleBase" id="RU004168"/>
    </source>
</evidence>
<keyword evidence="10" id="KW-1185">Reference proteome</keyword>
<dbReference type="PRINTS" id="PR00112">
    <property type="entry name" value="ACYLPHPHTASE"/>
</dbReference>
<dbReference type="PROSITE" id="PS51160">
    <property type="entry name" value="ACYLPHOSPHATASE_3"/>
    <property type="match status" value="1"/>
</dbReference>
<dbReference type="InterPro" id="IPR017968">
    <property type="entry name" value="Acylphosphatase_CS"/>
</dbReference>
<comment type="similarity">
    <text evidence="1 7">Belongs to the acylphosphatase family.</text>
</comment>
<dbReference type="InterPro" id="IPR036046">
    <property type="entry name" value="Acylphosphatase-like_dom_sf"/>
</dbReference>
<feature type="active site" evidence="5">
    <location>
        <position position="37"/>
    </location>
</feature>
<evidence type="ECO:0000256" key="5">
    <source>
        <dbReference type="PROSITE-ProRule" id="PRU00520"/>
    </source>
</evidence>
<gene>
    <name evidence="9" type="primary">yccX</name>
    <name evidence="9" type="ORF">Q9L42_006950</name>
</gene>
<dbReference type="EC" id="3.6.1.7" evidence="2 5"/>
<evidence type="ECO:0000259" key="8">
    <source>
        <dbReference type="PROSITE" id="PS51160"/>
    </source>
</evidence>
<dbReference type="RefSeq" id="WP_305909158.1">
    <property type="nucleotide sequence ID" value="NZ_CP157743.1"/>
</dbReference>
<keyword evidence="5 6" id="KW-0378">Hydrolase</keyword>
<dbReference type="InterPro" id="IPR020456">
    <property type="entry name" value="Acylphosphatase"/>
</dbReference>
<dbReference type="KEGG" id="mech:Q9L42_006950"/>
<feature type="domain" description="Acylphosphatase-like" evidence="8">
    <location>
        <begin position="4"/>
        <end position="90"/>
    </location>
</feature>
<feature type="active site" evidence="5">
    <location>
        <position position="19"/>
    </location>
</feature>
<dbReference type="Proteomes" id="UP001225378">
    <property type="component" value="Chromosome"/>
</dbReference>
<protein>
    <recommendedName>
        <fullName evidence="3 5">Acylphosphatase</fullName>
        <ecNumber evidence="2 5">3.6.1.7</ecNumber>
    </recommendedName>
</protein>
<name>A0AAU7NY12_9GAMM</name>
<dbReference type="PROSITE" id="PS00150">
    <property type="entry name" value="ACYLPHOSPHATASE_1"/>
    <property type="match status" value="1"/>
</dbReference>
<evidence type="ECO:0000313" key="9">
    <source>
        <dbReference type="EMBL" id="XBS21855.1"/>
    </source>
</evidence>
<proteinExistence type="inferred from homology"/>
<dbReference type="PANTHER" id="PTHR47268">
    <property type="entry name" value="ACYLPHOSPHATASE"/>
    <property type="match status" value="1"/>
</dbReference>
<dbReference type="NCBIfam" id="NF011000">
    <property type="entry name" value="PRK14426.1"/>
    <property type="match status" value="1"/>
</dbReference>
<evidence type="ECO:0000256" key="3">
    <source>
        <dbReference type="ARBA" id="ARBA00015991"/>
    </source>
</evidence>
<dbReference type="PROSITE" id="PS00151">
    <property type="entry name" value="ACYLPHOSPHATASE_2"/>
    <property type="match status" value="1"/>
</dbReference>
<reference evidence="9 10" key="1">
    <citation type="journal article" date="2024" name="Microbiology">
        <title>Methylomarinum rosea sp. nov., a novel halophilic methanotrophic bacterium from the hypersaline Lake Elton.</title>
        <authorList>
            <person name="Suleimanov R.Z."/>
            <person name="Oshkin I.Y."/>
            <person name="Danilova O.V."/>
            <person name="Suzina N.E."/>
            <person name="Dedysh S.N."/>
        </authorList>
    </citation>
    <scope>NUCLEOTIDE SEQUENCE [LARGE SCALE GENOMIC DNA]</scope>
    <source>
        <strain evidence="9 10">Ch1-1</strain>
    </source>
</reference>